<reference evidence="2" key="1">
    <citation type="journal article" date="2019" name="Int. J. Syst. Evol. Microbiol.">
        <title>The Global Catalogue of Microorganisms (GCM) 10K type strain sequencing project: providing services to taxonomists for standard genome sequencing and annotation.</title>
        <authorList>
            <consortium name="The Broad Institute Genomics Platform"/>
            <consortium name="The Broad Institute Genome Sequencing Center for Infectious Disease"/>
            <person name="Wu L."/>
            <person name="Ma J."/>
        </authorList>
    </citation>
    <scope>NUCLEOTIDE SEQUENCE [LARGE SCALE GENOMIC DNA]</scope>
    <source>
        <strain evidence="2">JCM 12762</strain>
    </source>
</reference>
<evidence type="ECO:0000313" key="1">
    <source>
        <dbReference type="EMBL" id="GAA1216940.1"/>
    </source>
</evidence>
<organism evidence="1 2">
    <name type="scientific">Rhodoglobus aureus</name>
    <dbReference type="NCBI Taxonomy" id="191497"/>
    <lineage>
        <taxon>Bacteria</taxon>
        <taxon>Bacillati</taxon>
        <taxon>Actinomycetota</taxon>
        <taxon>Actinomycetes</taxon>
        <taxon>Micrococcales</taxon>
        <taxon>Microbacteriaceae</taxon>
        <taxon>Rhodoglobus</taxon>
    </lineage>
</organism>
<protein>
    <recommendedName>
        <fullName evidence="3">Ribosome maturation factor RimP</fullName>
    </recommendedName>
</protein>
<proteinExistence type="predicted"/>
<dbReference type="EMBL" id="BAAAKW010000028">
    <property type="protein sequence ID" value="GAA1216940.1"/>
    <property type="molecule type" value="Genomic_DNA"/>
</dbReference>
<comment type="caution">
    <text evidence="1">The sequence shown here is derived from an EMBL/GenBank/DDBJ whole genome shotgun (WGS) entry which is preliminary data.</text>
</comment>
<name>A0ABP4GB63_9MICO</name>
<keyword evidence="2" id="KW-1185">Reference proteome</keyword>
<dbReference type="Proteomes" id="UP001500943">
    <property type="component" value="Unassembled WGS sequence"/>
</dbReference>
<evidence type="ECO:0008006" key="3">
    <source>
        <dbReference type="Google" id="ProtNLM"/>
    </source>
</evidence>
<evidence type="ECO:0000313" key="2">
    <source>
        <dbReference type="Proteomes" id="UP001500943"/>
    </source>
</evidence>
<sequence length="190" mass="20525">MTMQLDRDDLIEGLRDVVRAVHEQKLSGVSIRIVGGAAPRLVHFDRDTTADIDACIQPMGQLQPIIAEIAAVRGWPSDWLNNSAAIFIPNLGQTVDWEPLFDDSSVSIAIAPVDALLAMKLAAARPGRDTEDVAKLLALSGTETIAAAEELYESFYPGDALPDRTIGLLDKIFTVGLPPKPLTPEMPNLD</sequence>
<accession>A0ABP4GB63</accession>
<gene>
    <name evidence="1" type="ORF">GCM10009655_15400</name>
</gene>